<dbReference type="eggNOG" id="ENOG502QRHK">
    <property type="taxonomic scope" value="Eukaryota"/>
</dbReference>
<sequence>MQLAAMSPAFALTLTLLSCLIPTRVSASAALMTLFGRSDYHHHVTLGSSFSPVEFLAAFDLGDDGTFDVKFDVKFTMDTTDDGDGRVMLYLLACDERATTLLSLPSNSSASTNDTLIPSYCAMANRTLDYYCQSFPLENESPDDLVYQSSKTIRGSMDNVTTQPEFIKRSGSNSTKFTFYIDACELGL</sequence>
<dbReference type="InParanoid" id="H3H236"/>
<keyword evidence="1" id="KW-0732">Signal</keyword>
<dbReference type="HOGENOM" id="CLU_1443659_0_0_1"/>
<organism evidence="2 3">
    <name type="scientific">Phytophthora ramorum</name>
    <name type="common">Sudden oak death agent</name>
    <dbReference type="NCBI Taxonomy" id="164328"/>
    <lineage>
        <taxon>Eukaryota</taxon>
        <taxon>Sar</taxon>
        <taxon>Stramenopiles</taxon>
        <taxon>Oomycota</taxon>
        <taxon>Peronosporomycetes</taxon>
        <taxon>Peronosporales</taxon>
        <taxon>Peronosporaceae</taxon>
        <taxon>Phytophthora</taxon>
    </lineage>
</organism>
<feature type="chain" id="PRO_5003587234" description="NADH:ubiquinone oxidoreductase intermediate-associated protein 30 domain-containing protein" evidence="1">
    <location>
        <begin position="28"/>
        <end position="188"/>
    </location>
</feature>
<accession>H3H236</accession>
<keyword evidence="3" id="KW-1185">Reference proteome</keyword>
<dbReference type="VEuPathDB" id="FungiDB:KRP23_12999"/>
<reference evidence="3" key="1">
    <citation type="journal article" date="2006" name="Science">
        <title>Phytophthora genome sequences uncover evolutionary origins and mechanisms of pathogenesis.</title>
        <authorList>
            <person name="Tyler B.M."/>
            <person name="Tripathy S."/>
            <person name="Zhang X."/>
            <person name="Dehal P."/>
            <person name="Jiang R.H."/>
            <person name="Aerts A."/>
            <person name="Arredondo F.D."/>
            <person name="Baxter L."/>
            <person name="Bensasson D."/>
            <person name="Beynon J.L."/>
            <person name="Chapman J."/>
            <person name="Damasceno C.M."/>
            <person name="Dorrance A.E."/>
            <person name="Dou D."/>
            <person name="Dickerman A.W."/>
            <person name="Dubchak I.L."/>
            <person name="Garbelotto M."/>
            <person name="Gijzen M."/>
            <person name="Gordon S.G."/>
            <person name="Govers F."/>
            <person name="Grunwald N.J."/>
            <person name="Huang W."/>
            <person name="Ivors K.L."/>
            <person name="Jones R.W."/>
            <person name="Kamoun S."/>
            <person name="Krampis K."/>
            <person name="Lamour K.H."/>
            <person name="Lee M.K."/>
            <person name="McDonald W.H."/>
            <person name="Medina M."/>
            <person name="Meijer H.J."/>
            <person name="Nordberg E.K."/>
            <person name="Maclean D.J."/>
            <person name="Ospina-Giraldo M.D."/>
            <person name="Morris P.F."/>
            <person name="Phuntumart V."/>
            <person name="Putnam N.H."/>
            <person name="Rash S."/>
            <person name="Rose J.K."/>
            <person name="Sakihama Y."/>
            <person name="Salamov A.A."/>
            <person name="Savidor A."/>
            <person name="Scheuring C.F."/>
            <person name="Smith B.M."/>
            <person name="Sobral B.W."/>
            <person name="Terry A."/>
            <person name="Torto-Alalibo T.A."/>
            <person name="Win J."/>
            <person name="Xu Z."/>
            <person name="Zhang H."/>
            <person name="Grigoriev I.V."/>
            <person name="Rokhsar D.S."/>
            <person name="Boore J.L."/>
        </authorList>
    </citation>
    <scope>NUCLEOTIDE SEQUENCE [LARGE SCALE GENOMIC DNA]</scope>
    <source>
        <strain evidence="3">Pr102</strain>
    </source>
</reference>
<name>H3H236_PHYRM</name>
<dbReference type="EnsemblProtists" id="Phyra84394">
    <property type="protein sequence ID" value="Phyra84394"/>
    <property type="gene ID" value="Phyra84394"/>
</dbReference>
<evidence type="ECO:0000313" key="2">
    <source>
        <dbReference type="EnsemblProtists" id="Phyra84394"/>
    </source>
</evidence>
<evidence type="ECO:0008006" key="4">
    <source>
        <dbReference type="Google" id="ProtNLM"/>
    </source>
</evidence>
<reference evidence="2" key="2">
    <citation type="submission" date="2015-06" db="UniProtKB">
        <authorList>
            <consortium name="EnsemblProtists"/>
        </authorList>
    </citation>
    <scope>IDENTIFICATION</scope>
    <source>
        <strain evidence="2">Pr102</strain>
    </source>
</reference>
<evidence type="ECO:0000313" key="3">
    <source>
        <dbReference type="Proteomes" id="UP000005238"/>
    </source>
</evidence>
<feature type="signal peptide" evidence="1">
    <location>
        <begin position="1"/>
        <end position="27"/>
    </location>
</feature>
<evidence type="ECO:0000256" key="1">
    <source>
        <dbReference type="SAM" id="SignalP"/>
    </source>
</evidence>
<dbReference type="EMBL" id="DS566109">
    <property type="status" value="NOT_ANNOTATED_CDS"/>
    <property type="molecule type" value="Genomic_DNA"/>
</dbReference>
<proteinExistence type="predicted"/>
<dbReference type="AlphaFoldDB" id="H3H236"/>
<dbReference type="VEuPathDB" id="FungiDB:KRP22_4003"/>
<dbReference type="Proteomes" id="UP000005238">
    <property type="component" value="Unassembled WGS sequence"/>
</dbReference>
<protein>
    <recommendedName>
        <fullName evidence="4">NADH:ubiquinone oxidoreductase intermediate-associated protein 30 domain-containing protein</fullName>
    </recommendedName>
</protein>